<feature type="compositionally biased region" description="Low complexity" evidence="1">
    <location>
        <begin position="624"/>
        <end position="637"/>
    </location>
</feature>
<feature type="domain" description="Partial AB-hydrolase lipase" evidence="3">
    <location>
        <begin position="82"/>
        <end position="148"/>
    </location>
</feature>
<evidence type="ECO:0000313" key="4">
    <source>
        <dbReference type="EMBL" id="KAK8873767.1"/>
    </source>
</evidence>
<organism evidence="4 5">
    <name type="scientific">Apiospora arundinis</name>
    <dbReference type="NCBI Taxonomy" id="335852"/>
    <lineage>
        <taxon>Eukaryota</taxon>
        <taxon>Fungi</taxon>
        <taxon>Dikarya</taxon>
        <taxon>Ascomycota</taxon>
        <taxon>Pezizomycotina</taxon>
        <taxon>Sordariomycetes</taxon>
        <taxon>Xylariomycetidae</taxon>
        <taxon>Amphisphaeriales</taxon>
        <taxon>Apiosporaceae</taxon>
        <taxon>Apiospora</taxon>
    </lineage>
</organism>
<evidence type="ECO:0000256" key="2">
    <source>
        <dbReference type="SAM" id="Phobius"/>
    </source>
</evidence>
<dbReference type="InterPro" id="IPR029058">
    <property type="entry name" value="AB_hydrolase_fold"/>
</dbReference>
<keyword evidence="2" id="KW-0812">Transmembrane</keyword>
<keyword evidence="4" id="KW-0378">Hydrolase</keyword>
<evidence type="ECO:0000256" key="1">
    <source>
        <dbReference type="SAM" id="MobiDB-lite"/>
    </source>
</evidence>
<feature type="compositionally biased region" description="Polar residues" evidence="1">
    <location>
        <begin position="540"/>
        <end position="560"/>
    </location>
</feature>
<dbReference type="SUPFAM" id="SSF53474">
    <property type="entry name" value="alpha/beta-Hydrolases"/>
    <property type="match status" value="1"/>
</dbReference>
<feature type="region of interest" description="Disordered" evidence="1">
    <location>
        <begin position="501"/>
        <end position="647"/>
    </location>
</feature>
<sequence length="647" mass="71033">MPVPFIGRLNPAEYIALVGSFVLVGLEAIIRILTLALPNTLLSLFYAASRRLFNRFTSPAHRRAEQRRKSISTSIRNASDFVDLCAEFGYTAEEHVVQTKDGYLLGIHRLPWRRGEEDMKVNNGPLSLRKKVVYLHHGLLMNSEVWVSLTDAQRCLPFVLVERGYDVWLGNNRGNKYSKKSVKMSPASIDFWDFSIDEFAFYDIPDTIEYVLHSTGQSSLSYIGFSQGTAQSFAALSVHPKLNDQVNVFIALAPAMSPAGLSNGIVDALVKASPQVLFLLFGRRSILASATMWQSILYPPIFVRVIDIGLSFLFNWKAKNISLSQKLAAYPHLYSFTSTKSVVHWFQIIRNKSFQMFDDDVHPPLSTTHKYTKVAKYPTRNIKTPIVLVYGGSDSLVDIKVMLRELPNRTVATEIPHYEHLDFLWARDVDTQVFQHVFDALDNFTDAEHSKEEFESYRRARATSLGASASFKHAYRNSDAVESDIMSVNSQDPAMEVAHKAREDLVDDSSPPSTSGPSEATDATDAGQPETPNAKPQPHAITTISENAASPASPVSTPTKNWGGVDGAGSPISAQERKTPSPIGGKGPRAHKRRGSGASNLSFDAAKDGKGRGGGIRIGTSKPVVGASVGSATGGSTEDSVRKRNGV</sequence>
<dbReference type="Proteomes" id="UP001390339">
    <property type="component" value="Unassembled WGS sequence"/>
</dbReference>
<feature type="compositionally biased region" description="Low complexity" evidence="1">
    <location>
        <begin position="509"/>
        <end position="518"/>
    </location>
</feature>
<keyword evidence="2" id="KW-0472">Membrane</keyword>
<dbReference type="InterPro" id="IPR006693">
    <property type="entry name" value="AB_hydrolase_lipase"/>
</dbReference>
<evidence type="ECO:0000259" key="3">
    <source>
        <dbReference type="Pfam" id="PF04083"/>
    </source>
</evidence>
<feature type="transmembrane region" description="Helical" evidence="2">
    <location>
        <begin position="14"/>
        <end position="47"/>
    </location>
</feature>
<keyword evidence="2" id="KW-1133">Transmembrane helix</keyword>
<dbReference type="Gene3D" id="3.40.50.1820">
    <property type="entry name" value="alpha/beta hydrolase"/>
    <property type="match status" value="1"/>
</dbReference>
<dbReference type="GO" id="GO:0016787">
    <property type="term" value="F:hydrolase activity"/>
    <property type="evidence" value="ECO:0007669"/>
    <property type="project" value="UniProtKB-KW"/>
</dbReference>
<protein>
    <submittedName>
        <fullName evidence="4">Alpha/Beta hydrolase protein</fullName>
    </submittedName>
</protein>
<evidence type="ECO:0000313" key="5">
    <source>
        <dbReference type="Proteomes" id="UP001390339"/>
    </source>
</evidence>
<gene>
    <name evidence="4" type="ORF">PGQ11_004281</name>
</gene>
<keyword evidence="5" id="KW-1185">Reference proteome</keyword>
<dbReference type="EMBL" id="JAPCWZ010000003">
    <property type="protein sequence ID" value="KAK8873767.1"/>
    <property type="molecule type" value="Genomic_DNA"/>
</dbReference>
<name>A0ABR2J810_9PEZI</name>
<dbReference type="Pfam" id="PF04083">
    <property type="entry name" value="Abhydro_lipase"/>
    <property type="match status" value="1"/>
</dbReference>
<dbReference type="PANTHER" id="PTHR11005">
    <property type="entry name" value="LYSOSOMAL ACID LIPASE-RELATED"/>
    <property type="match status" value="1"/>
</dbReference>
<reference evidence="4 5" key="1">
    <citation type="journal article" date="2024" name="IMA Fungus">
        <title>Apiospora arundinis, a panoply of carbohydrate-active enzymes and secondary metabolites.</title>
        <authorList>
            <person name="Sorensen T."/>
            <person name="Petersen C."/>
            <person name="Muurmann A.T."/>
            <person name="Christiansen J.V."/>
            <person name="Brundto M.L."/>
            <person name="Overgaard C.K."/>
            <person name="Boysen A.T."/>
            <person name="Wollenberg R.D."/>
            <person name="Larsen T.O."/>
            <person name="Sorensen J.L."/>
            <person name="Nielsen K.L."/>
            <person name="Sondergaard T.E."/>
        </authorList>
    </citation>
    <scope>NUCLEOTIDE SEQUENCE [LARGE SCALE GENOMIC DNA]</scope>
    <source>
        <strain evidence="4 5">AAU 773</strain>
    </source>
</reference>
<comment type="caution">
    <text evidence="4">The sequence shown here is derived from an EMBL/GenBank/DDBJ whole genome shotgun (WGS) entry which is preliminary data.</text>
</comment>
<proteinExistence type="predicted"/>
<accession>A0ABR2J810</accession>